<protein>
    <submittedName>
        <fullName evidence="6">GntR family transcriptional regulator</fullName>
    </submittedName>
</protein>
<dbReference type="InterPro" id="IPR028978">
    <property type="entry name" value="Chorismate_lyase_/UTRA_dom_sf"/>
</dbReference>
<dbReference type="EMBL" id="CP032568">
    <property type="protein sequence ID" value="AYF74517.1"/>
    <property type="molecule type" value="Genomic_DNA"/>
</dbReference>
<feature type="compositionally biased region" description="Gly residues" evidence="4">
    <location>
        <begin position="11"/>
        <end position="23"/>
    </location>
</feature>
<dbReference type="SMART" id="SM00345">
    <property type="entry name" value="HTH_GNTR"/>
    <property type="match status" value="1"/>
</dbReference>
<dbReference type="SUPFAM" id="SSF46785">
    <property type="entry name" value="Winged helix' DNA-binding domain"/>
    <property type="match status" value="1"/>
</dbReference>
<organism evidence="6 7">
    <name type="scientific">Nocardia yunnanensis</name>
    <dbReference type="NCBI Taxonomy" id="2382165"/>
    <lineage>
        <taxon>Bacteria</taxon>
        <taxon>Bacillati</taxon>
        <taxon>Actinomycetota</taxon>
        <taxon>Actinomycetes</taxon>
        <taxon>Mycobacteriales</taxon>
        <taxon>Nocardiaceae</taxon>
        <taxon>Nocardia</taxon>
    </lineage>
</organism>
<dbReference type="InterPro" id="IPR011663">
    <property type="entry name" value="UTRA"/>
</dbReference>
<evidence type="ECO:0000313" key="6">
    <source>
        <dbReference type="EMBL" id="AYF74517.1"/>
    </source>
</evidence>
<dbReference type="InterPro" id="IPR036388">
    <property type="entry name" value="WH-like_DNA-bd_sf"/>
</dbReference>
<keyword evidence="2" id="KW-0238">DNA-binding</keyword>
<keyword evidence="3" id="KW-0804">Transcription</keyword>
<dbReference type="Gene3D" id="1.10.10.10">
    <property type="entry name" value="Winged helix-like DNA-binding domain superfamily/Winged helix DNA-binding domain"/>
    <property type="match status" value="1"/>
</dbReference>
<dbReference type="GO" id="GO:0003677">
    <property type="term" value="F:DNA binding"/>
    <property type="evidence" value="ECO:0007669"/>
    <property type="project" value="UniProtKB-KW"/>
</dbReference>
<keyword evidence="1" id="KW-0805">Transcription regulation</keyword>
<dbReference type="PRINTS" id="PR00035">
    <property type="entry name" value="HTHGNTR"/>
</dbReference>
<gene>
    <name evidence="6" type="ORF">D7D52_12330</name>
</gene>
<dbReference type="InterPro" id="IPR000524">
    <property type="entry name" value="Tscrpt_reg_HTH_GntR"/>
</dbReference>
<proteinExistence type="predicted"/>
<dbReference type="InterPro" id="IPR050679">
    <property type="entry name" value="Bact_HTH_transcr_reg"/>
</dbReference>
<dbReference type="CDD" id="cd07377">
    <property type="entry name" value="WHTH_GntR"/>
    <property type="match status" value="1"/>
</dbReference>
<feature type="region of interest" description="Disordered" evidence="4">
    <location>
        <begin position="1"/>
        <end position="24"/>
    </location>
</feature>
<dbReference type="PANTHER" id="PTHR44846">
    <property type="entry name" value="MANNOSYL-D-GLYCERATE TRANSPORT/METABOLISM SYSTEM REPRESSOR MNGR-RELATED"/>
    <property type="match status" value="1"/>
</dbReference>
<sequence>MGPRARFEGHPGAGPLGQDGRLGGQAEAIPQGAQREVTAPAAGGGGKDRIDVSGRVTKQAQLRSALTTLCANLRPGEMLPSERQLCDDYRVSRMTVREVLGQLESEGVITRIPGKGTFVAERVARSRLHMASFSDDMRRLGRTPGTVVLHTDFAVPPPATVTALGLGANVQAFHLVRLRLADGLPMSIDDGWYRADLLPDLLDQELTQSLYALFARAYDCPIDRAEQSVRAVAADERHAGWLGTETGSPLLAFDRISYSRDRAVEHAQSWYRADRYQVYMTVSAEDS</sequence>
<dbReference type="SMART" id="SM00866">
    <property type="entry name" value="UTRA"/>
    <property type="match status" value="1"/>
</dbReference>
<dbReference type="Pfam" id="PF07702">
    <property type="entry name" value="UTRA"/>
    <property type="match status" value="1"/>
</dbReference>
<dbReference type="GO" id="GO:0003700">
    <property type="term" value="F:DNA-binding transcription factor activity"/>
    <property type="evidence" value="ECO:0007669"/>
    <property type="project" value="InterPro"/>
</dbReference>
<dbReference type="GO" id="GO:0045892">
    <property type="term" value="P:negative regulation of DNA-templated transcription"/>
    <property type="evidence" value="ECO:0007669"/>
    <property type="project" value="TreeGrafter"/>
</dbReference>
<dbReference type="OrthoDB" id="7363114at2"/>
<evidence type="ECO:0000256" key="4">
    <source>
        <dbReference type="SAM" id="MobiDB-lite"/>
    </source>
</evidence>
<reference evidence="6 7" key="1">
    <citation type="submission" date="2018-09" db="EMBL/GenBank/DDBJ databases">
        <title>Nocardia yunnanensis sp. nov., an actinomycete isolated from a soil sample.</title>
        <authorList>
            <person name="Zhang J."/>
        </authorList>
    </citation>
    <scope>NUCLEOTIDE SEQUENCE [LARGE SCALE GENOMIC DNA]</scope>
    <source>
        <strain evidence="6 7">CFHS0054</strain>
    </source>
</reference>
<evidence type="ECO:0000256" key="1">
    <source>
        <dbReference type="ARBA" id="ARBA00023015"/>
    </source>
</evidence>
<evidence type="ECO:0000256" key="3">
    <source>
        <dbReference type="ARBA" id="ARBA00023163"/>
    </source>
</evidence>
<feature type="domain" description="HTH gntR-type" evidence="5">
    <location>
        <begin position="54"/>
        <end position="122"/>
    </location>
</feature>
<dbReference type="Pfam" id="PF00392">
    <property type="entry name" value="GntR"/>
    <property type="match status" value="1"/>
</dbReference>
<name>A0A386ZB66_9NOCA</name>
<dbReference type="PANTHER" id="PTHR44846:SF1">
    <property type="entry name" value="MANNOSYL-D-GLYCERATE TRANSPORT_METABOLISM SYSTEM REPRESSOR MNGR-RELATED"/>
    <property type="match status" value="1"/>
</dbReference>
<dbReference type="AlphaFoldDB" id="A0A386ZB66"/>
<dbReference type="SUPFAM" id="SSF64288">
    <property type="entry name" value="Chorismate lyase-like"/>
    <property type="match status" value="1"/>
</dbReference>
<accession>A0A386ZB66</accession>
<dbReference type="Gene3D" id="3.40.1410.10">
    <property type="entry name" value="Chorismate lyase-like"/>
    <property type="match status" value="1"/>
</dbReference>
<keyword evidence="7" id="KW-1185">Reference proteome</keyword>
<dbReference type="Proteomes" id="UP000267164">
    <property type="component" value="Chromosome"/>
</dbReference>
<evidence type="ECO:0000259" key="5">
    <source>
        <dbReference type="PROSITE" id="PS50949"/>
    </source>
</evidence>
<evidence type="ECO:0000313" key="7">
    <source>
        <dbReference type="Proteomes" id="UP000267164"/>
    </source>
</evidence>
<dbReference type="KEGG" id="nyu:D7D52_12330"/>
<dbReference type="InterPro" id="IPR036390">
    <property type="entry name" value="WH_DNA-bd_sf"/>
</dbReference>
<dbReference type="PROSITE" id="PS50949">
    <property type="entry name" value="HTH_GNTR"/>
    <property type="match status" value="1"/>
</dbReference>
<evidence type="ECO:0000256" key="2">
    <source>
        <dbReference type="ARBA" id="ARBA00023125"/>
    </source>
</evidence>